<gene>
    <name evidence="6" type="ORF">FCL42_10330</name>
</gene>
<dbReference type="PROSITE" id="PS01081">
    <property type="entry name" value="HTH_TETR_1"/>
    <property type="match status" value="1"/>
</dbReference>
<evidence type="ECO:0000259" key="5">
    <source>
        <dbReference type="PROSITE" id="PS50977"/>
    </source>
</evidence>
<dbReference type="InterPro" id="IPR050109">
    <property type="entry name" value="HTH-type_TetR-like_transc_reg"/>
</dbReference>
<dbReference type="Proteomes" id="UP000305675">
    <property type="component" value="Unassembled WGS sequence"/>
</dbReference>
<dbReference type="AlphaFoldDB" id="A0A4U1BN54"/>
<dbReference type="PANTHER" id="PTHR30055">
    <property type="entry name" value="HTH-TYPE TRANSCRIPTIONAL REGULATOR RUTR"/>
    <property type="match status" value="1"/>
</dbReference>
<keyword evidence="3" id="KW-0804">Transcription</keyword>
<keyword evidence="1" id="KW-0805">Transcription regulation</keyword>
<reference evidence="6 7" key="1">
    <citation type="submission" date="2019-04" db="EMBL/GenBank/DDBJ databases">
        <authorList>
            <person name="Hwang J.C."/>
        </authorList>
    </citation>
    <scope>NUCLEOTIDE SEQUENCE [LARGE SCALE GENOMIC DNA]</scope>
    <source>
        <strain evidence="6 7">IMCC35002</strain>
    </source>
</reference>
<evidence type="ECO:0000256" key="4">
    <source>
        <dbReference type="PROSITE-ProRule" id="PRU00335"/>
    </source>
</evidence>
<feature type="domain" description="HTH tetR-type" evidence="5">
    <location>
        <begin position="10"/>
        <end position="70"/>
    </location>
</feature>
<dbReference type="InterPro" id="IPR009057">
    <property type="entry name" value="Homeodomain-like_sf"/>
</dbReference>
<dbReference type="Pfam" id="PF00440">
    <property type="entry name" value="TetR_N"/>
    <property type="match status" value="1"/>
</dbReference>
<dbReference type="Gene3D" id="1.10.10.60">
    <property type="entry name" value="Homeodomain-like"/>
    <property type="match status" value="1"/>
</dbReference>
<evidence type="ECO:0000256" key="1">
    <source>
        <dbReference type="ARBA" id="ARBA00023015"/>
    </source>
</evidence>
<evidence type="ECO:0000256" key="2">
    <source>
        <dbReference type="ARBA" id="ARBA00023125"/>
    </source>
</evidence>
<dbReference type="PANTHER" id="PTHR30055:SF224">
    <property type="entry name" value="TRANSCRIPTIONAL REGULATOR TETR FAMILY"/>
    <property type="match status" value="1"/>
</dbReference>
<accession>A0A4U1BN54</accession>
<dbReference type="Pfam" id="PF14246">
    <property type="entry name" value="TetR_C_7"/>
    <property type="match status" value="1"/>
</dbReference>
<dbReference type="OrthoDB" id="116240at2"/>
<evidence type="ECO:0000313" key="6">
    <source>
        <dbReference type="EMBL" id="TKB54956.1"/>
    </source>
</evidence>
<dbReference type="Gene3D" id="1.10.357.10">
    <property type="entry name" value="Tetracycline Repressor, domain 2"/>
    <property type="match status" value="1"/>
</dbReference>
<dbReference type="GO" id="GO:0000976">
    <property type="term" value="F:transcription cis-regulatory region binding"/>
    <property type="evidence" value="ECO:0007669"/>
    <property type="project" value="TreeGrafter"/>
</dbReference>
<dbReference type="PROSITE" id="PS50977">
    <property type="entry name" value="HTH_TETR_2"/>
    <property type="match status" value="1"/>
</dbReference>
<keyword evidence="7" id="KW-1185">Reference proteome</keyword>
<dbReference type="InterPro" id="IPR023772">
    <property type="entry name" value="DNA-bd_HTH_TetR-type_CS"/>
</dbReference>
<dbReference type="InterPro" id="IPR001647">
    <property type="entry name" value="HTH_TetR"/>
</dbReference>
<name>A0A4U1BN54_9GAMM</name>
<protein>
    <submittedName>
        <fullName evidence="6">TetR/AcrR family transcriptional regulator</fullName>
    </submittedName>
</protein>
<dbReference type="GO" id="GO:0003700">
    <property type="term" value="F:DNA-binding transcription factor activity"/>
    <property type="evidence" value="ECO:0007669"/>
    <property type="project" value="TreeGrafter"/>
</dbReference>
<sequence>MQPVKPTRSQLKRQAIVDAAKALFTELGVQGTSMDNIAATAQVSKRTVYNHFDTKEALVMHLINEMWHQSVANVPLTYDSEQTLQSQLQQLLAHELAIFNDQAYLDLVRVAFGHFFYHPELLRTEMEKYAVQETALIRWLEAAIADKRLKPMDIQMAHEQLHGLIKGCGFWPQMMKAADPLPKQKQLQVAEQSAAMFLSHYQS</sequence>
<dbReference type="EMBL" id="SWCJ01000006">
    <property type="protein sequence ID" value="TKB54956.1"/>
    <property type="molecule type" value="Genomic_DNA"/>
</dbReference>
<comment type="caution">
    <text evidence="6">The sequence shown here is derived from an EMBL/GenBank/DDBJ whole genome shotgun (WGS) entry which is preliminary data.</text>
</comment>
<organism evidence="6 7">
    <name type="scientific">Ferrimonas aestuarii</name>
    <dbReference type="NCBI Taxonomy" id="2569539"/>
    <lineage>
        <taxon>Bacteria</taxon>
        <taxon>Pseudomonadati</taxon>
        <taxon>Pseudomonadota</taxon>
        <taxon>Gammaproteobacteria</taxon>
        <taxon>Alteromonadales</taxon>
        <taxon>Ferrimonadaceae</taxon>
        <taxon>Ferrimonas</taxon>
    </lineage>
</organism>
<evidence type="ECO:0000313" key="7">
    <source>
        <dbReference type="Proteomes" id="UP000305675"/>
    </source>
</evidence>
<dbReference type="RefSeq" id="WP_136863342.1">
    <property type="nucleotide sequence ID" value="NZ_SWCJ01000006.1"/>
</dbReference>
<dbReference type="InterPro" id="IPR036271">
    <property type="entry name" value="Tet_transcr_reg_TetR-rel_C_sf"/>
</dbReference>
<dbReference type="InterPro" id="IPR039536">
    <property type="entry name" value="TetR_C_Proteobacteria"/>
</dbReference>
<keyword evidence="2 4" id="KW-0238">DNA-binding</keyword>
<dbReference type="PRINTS" id="PR00455">
    <property type="entry name" value="HTHTETR"/>
</dbReference>
<evidence type="ECO:0000256" key="3">
    <source>
        <dbReference type="ARBA" id="ARBA00023163"/>
    </source>
</evidence>
<dbReference type="SUPFAM" id="SSF46689">
    <property type="entry name" value="Homeodomain-like"/>
    <property type="match status" value="1"/>
</dbReference>
<dbReference type="FunFam" id="1.10.10.60:FF:000141">
    <property type="entry name" value="TetR family transcriptional regulator"/>
    <property type="match status" value="1"/>
</dbReference>
<feature type="DNA-binding region" description="H-T-H motif" evidence="4">
    <location>
        <begin position="33"/>
        <end position="52"/>
    </location>
</feature>
<proteinExistence type="predicted"/>
<dbReference type="SUPFAM" id="SSF48498">
    <property type="entry name" value="Tetracyclin repressor-like, C-terminal domain"/>
    <property type="match status" value="1"/>
</dbReference>